<dbReference type="Proteomes" id="UP000075230">
    <property type="component" value="Unassembled WGS sequence"/>
</dbReference>
<sequence length="120" mass="12772">MSLRMGDMARCMSLHNGCADSALRMSNYKAGRVHPDGMVGHSCASKPRIPGRMGFGNGYDQCDMPARQGAVTQMKAVHCTIIFKAAYLDNVAAAIHSAGNAFSAPHLCEIANLPALHGIR</sequence>
<dbReference type="AlphaFoldDB" id="A0A146FGR0"/>
<name>A0A146FGR0_ASPKA</name>
<dbReference type="EMBL" id="BCWF01000019">
    <property type="protein sequence ID" value="GAT25200.1"/>
    <property type="molecule type" value="Genomic_DNA"/>
</dbReference>
<gene>
    <name evidence="1" type="ORF">RIB2604_01901520</name>
</gene>
<comment type="caution">
    <text evidence="1">The sequence shown here is derived from an EMBL/GenBank/DDBJ whole genome shotgun (WGS) entry which is preliminary data.</text>
</comment>
<accession>A0A146FGR0</accession>
<reference evidence="2" key="2">
    <citation type="submission" date="2016-02" db="EMBL/GenBank/DDBJ databases">
        <title>Genome sequencing of Aspergillus luchuensis NBRC 4314.</title>
        <authorList>
            <person name="Yamada O."/>
        </authorList>
    </citation>
    <scope>NUCLEOTIDE SEQUENCE [LARGE SCALE GENOMIC DNA]</scope>
    <source>
        <strain evidence="2">RIB 2604</strain>
    </source>
</reference>
<reference evidence="1 2" key="1">
    <citation type="journal article" date="2016" name="DNA Res.">
        <title>Genome sequence of Aspergillus luchuensis NBRC 4314.</title>
        <authorList>
            <person name="Yamada O."/>
            <person name="Machida M."/>
            <person name="Hosoyama A."/>
            <person name="Goto M."/>
            <person name="Takahashi T."/>
            <person name="Futagami T."/>
            <person name="Yamagata Y."/>
            <person name="Takeuchi M."/>
            <person name="Kobayashi T."/>
            <person name="Koike H."/>
            <person name="Abe K."/>
            <person name="Asai K."/>
            <person name="Arita M."/>
            <person name="Fujita N."/>
            <person name="Fukuda K."/>
            <person name="Higa K."/>
            <person name="Horikawa H."/>
            <person name="Ishikawa T."/>
            <person name="Jinno K."/>
            <person name="Kato Y."/>
            <person name="Kirimura K."/>
            <person name="Mizutani O."/>
            <person name="Nakasone K."/>
            <person name="Sano M."/>
            <person name="Shiraishi Y."/>
            <person name="Tsukahara M."/>
            <person name="Gomi K."/>
        </authorList>
    </citation>
    <scope>NUCLEOTIDE SEQUENCE [LARGE SCALE GENOMIC DNA]</scope>
    <source>
        <strain evidence="1 2">RIB 2604</strain>
    </source>
</reference>
<proteinExistence type="predicted"/>
<organism evidence="1 2">
    <name type="scientific">Aspergillus kawachii</name>
    <name type="common">White koji mold</name>
    <name type="synonym">Aspergillus awamori var. kawachi</name>
    <dbReference type="NCBI Taxonomy" id="1069201"/>
    <lineage>
        <taxon>Eukaryota</taxon>
        <taxon>Fungi</taxon>
        <taxon>Dikarya</taxon>
        <taxon>Ascomycota</taxon>
        <taxon>Pezizomycotina</taxon>
        <taxon>Eurotiomycetes</taxon>
        <taxon>Eurotiomycetidae</taxon>
        <taxon>Eurotiales</taxon>
        <taxon>Aspergillaceae</taxon>
        <taxon>Aspergillus</taxon>
        <taxon>Aspergillus subgen. Circumdati</taxon>
    </lineage>
</organism>
<evidence type="ECO:0000313" key="1">
    <source>
        <dbReference type="EMBL" id="GAT25200.1"/>
    </source>
</evidence>
<evidence type="ECO:0000313" key="2">
    <source>
        <dbReference type="Proteomes" id="UP000075230"/>
    </source>
</evidence>
<protein>
    <submittedName>
        <fullName evidence="1">WD repeat protein</fullName>
    </submittedName>
</protein>